<dbReference type="SUPFAM" id="SSF55729">
    <property type="entry name" value="Acyl-CoA N-acyltransferases (Nat)"/>
    <property type="match status" value="1"/>
</dbReference>
<accession>A0A1A9GPQ1</accession>
<dbReference type="STRING" id="1300347.I601_3233"/>
<dbReference type="PANTHER" id="PTHR42791">
    <property type="entry name" value="GNAT FAMILY ACETYLTRANSFERASE"/>
    <property type="match status" value="1"/>
</dbReference>
<dbReference type="PATRIC" id="fig|1300347.3.peg.3238"/>
<proteinExistence type="predicted"/>
<dbReference type="RefSeq" id="WP_068111887.1">
    <property type="nucleotide sequence ID" value="NZ_CP015079.1"/>
</dbReference>
<dbReference type="KEGG" id="ndk:I601_3233"/>
<dbReference type="InterPro" id="IPR016181">
    <property type="entry name" value="Acyl_CoA_acyltransferase"/>
</dbReference>
<dbReference type="PANTHER" id="PTHR42791:SF1">
    <property type="entry name" value="N-ACETYLTRANSFERASE DOMAIN-CONTAINING PROTEIN"/>
    <property type="match status" value="1"/>
</dbReference>
<dbReference type="EMBL" id="CP015079">
    <property type="protein sequence ID" value="ANH39640.1"/>
    <property type="molecule type" value="Genomic_DNA"/>
</dbReference>
<protein>
    <recommendedName>
        <fullName evidence="3">N-acetyltransferase domain-containing protein</fullName>
    </recommendedName>
</protein>
<dbReference type="InterPro" id="IPR052523">
    <property type="entry name" value="Trichothecene_AcTrans"/>
</dbReference>
<evidence type="ECO:0000313" key="1">
    <source>
        <dbReference type="EMBL" id="ANH39640.1"/>
    </source>
</evidence>
<name>A0A1A9GPQ1_9ACTN</name>
<dbReference type="AlphaFoldDB" id="A0A1A9GPQ1"/>
<evidence type="ECO:0000313" key="2">
    <source>
        <dbReference type="Proteomes" id="UP000077868"/>
    </source>
</evidence>
<gene>
    <name evidence="1" type="ORF">I601_3233</name>
</gene>
<reference evidence="1 2" key="1">
    <citation type="submission" date="2016-03" db="EMBL/GenBank/DDBJ databases">
        <title>Complete genome sequence of a soil Actinobacterium, Nocardioides dokdonensis FR1436.</title>
        <authorList>
            <person name="Kwon S.-K."/>
            <person name="Kim K."/>
            <person name="Kim J.F."/>
        </authorList>
    </citation>
    <scope>NUCLEOTIDE SEQUENCE [LARGE SCALE GENOMIC DNA]</scope>
    <source>
        <strain evidence="1 2">FR1436</strain>
    </source>
</reference>
<dbReference type="OrthoDB" id="7057833at2"/>
<dbReference type="Proteomes" id="UP000077868">
    <property type="component" value="Chromosome"/>
</dbReference>
<organism evidence="1 2">
    <name type="scientific">Nocardioides dokdonensis FR1436</name>
    <dbReference type="NCBI Taxonomy" id="1300347"/>
    <lineage>
        <taxon>Bacteria</taxon>
        <taxon>Bacillati</taxon>
        <taxon>Actinomycetota</taxon>
        <taxon>Actinomycetes</taxon>
        <taxon>Propionibacteriales</taxon>
        <taxon>Nocardioidaceae</taxon>
        <taxon>Nocardioides</taxon>
    </lineage>
</organism>
<keyword evidence="2" id="KW-1185">Reference proteome</keyword>
<evidence type="ECO:0008006" key="3">
    <source>
        <dbReference type="Google" id="ProtNLM"/>
    </source>
</evidence>
<sequence>MQVRDMRRGDLPEVADLLAEAFADGTNLASFVPPRQRVARLRRWFTVVGEQDALRHGLAEVALAEAGPGADARILAVAWWHPPVRPGSAVGAGCRLGVPRSRLPRSRLRELACAVRVFGARVPAAAWSDAASRRARPTEPHWHLSYLASRSEPGARGAATALLQHRLGVADADGTGAHLESSSIATIAFYERFGWRVTGPVRGPAGRSTTAMWRPPGGVAP</sequence>
<dbReference type="Gene3D" id="3.40.630.30">
    <property type="match status" value="1"/>
</dbReference>